<evidence type="ECO:0000313" key="3">
    <source>
        <dbReference type="Proteomes" id="UP000183209"/>
    </source>
</evidence>
<dbReference type="OrthoDB" id="10005141at2"/>
<protein>
    <submittedName>
        <fullName evidence="2">Uncharacterized protein</fullName>
    </submittedName>
</protein>
<keyword evidence="1" id="KW-1133">Transmembrane helix</keyword>
<feature type="transmembrane region" description="Helical" evidence="1">
    <location>
        <begin position="213"/>
        <end position="231"/>
    </location>
</feature>
<evidence type="ECO:0000256" key="1">
    <source>
        <dbReference type="SAM" id="Phobius"/>
    </source>
</evidence>
<dbReference type="Proteomes" id="UP000183209">
    <property type="component" value="Unassembled WGS sequence"/>
</dbReference>
<dbReference type="RefSeq" id="WP_139226597.1">
    <property type="nucleotide sequence ID" value="NZ_FPAG01000002.1"/>
</dbReference>
<proteinExistence type="predicted"/>
<dbReference type="AlphaFoldDB" id="A0A1I6QP46"/>
<keyword evidence="1" id="KW-0812">Transmembrane</keyword>
<gene>
    <name evidence="2" type="ORF">SAMN04487906_0761</name>
</gene>
<dbReference type="EMBL" id="FPAG01000002">
    <property type="protein sequence ID" value="SFS54169.1"/>
    <property type="molecule type" value="Genomic_DNA"/>
</dbReference>
<keyword evidence="1" id="KW-0472">Membrane</keyword>
<organism evidence="2 3">
    <name type="scientific">Zhouia amylolytica</name>
    <dbReference type="NCBI Taxonomy" id="376730"/>
    <lineage>
        <taxon>Bacteria</taxon>
        <taxon>Pseudomonadati</taxon>
        <taxon>Bacteroidota</taxon>
        <taxon>Flavobacteriia</taxon>
        <taxon>Flavobacteriales</taxon>
        <taxon>Flavobacteriaceae</taxon>
        <taxon>Zhouia</taxon>
    </lineage>
</organism>
<reference evidence="2 3" key="1">
    <citation type="submission" date="2016-10" db="EMBL/GenBank/DDBJ databases">
        <authorList>
            <person name="de Groot N.N."/>
        </authorList>
    </citation>
    <scope>NUCLEOTIDE SEQUENCE [LARGE SCALE GENOMIC DNA]</scope>
    <source>
        <strain evidence="2 3">CGMCC 1.6114</strain>
    </source>
</reference>
<accession>A0A1I6QP46</accession>
<name>A0A1I6QP46_9FLAO</name>
<evidence type="ECO:0000313" key="2">
    <source>
        <dbReference type="EMBL" id="SFS54169.1"/>
    </source>
</evidence>
<sequence length="236" mass="26830">MRKTLLILLATLLYGGNFYGQTKVDDLVSIEFPGTVLRNDTTQYKPKVLKVYTKKGDELYLLQRLAIYREEDLKRLPASAKQLDDFYKEILAGLIKGMERNGYLFRDSTQIKQGGFKAYSLTYEDLKSGKQCAESKVILLNKSIYSATYASREHFDFFNKDNFLSSLTVDMTKNPQQIVEGSLPTSAVVGDSVKNPSSAYKMGYKFGRILGKAFFFVLIIAIVLFIVIKVFRTKKI</sequence>